<evidence type="ECO:0000313" key="2">
    <source>
        <dbReference type="Proteomes" id="UP000182658"/>
    </source>
</evidence>
<dbReference type="InParanoid" id="A0A1J7IXW3"/>
<reference evidence="1 2" key="1">
    <citation type="submission" date="2016-10" db="EMBL/GenBank/DDBJ databases">
        <title>Draft genome sequence of Coniochaeta ligniaria NRRL30616, a lignocellulolytic fungus for bioabatement of inhibitors in plant biomass hydrolysates.</title>
        <authorList>
            <consortium name="DOE Joint Genome Institute"/>
            <person name="Jimenez D.J."/>
            <person name="Hector R.E."/>
            <person name="Riley R."/>
            <person name="Sun H."/>
            <person name="Grigoriev I.V."/>
            <person name="Van Elsas J.D."/>
            <person name="Nichols N.N."/>
        </authorList>
    </citation>
    <scope>NUCLEOTIDE SEQUENCE [LARGE SCALE GENOMIC DNA]</scope>
    <source>
        <strain evidence="1 2">NRRL 30616</strain>
    </source>
</reference>
<keyword evidence="2" id="KW-1185">Reference proteome</keyword>
<gene>
    <name evidence="1" type="ORF">CONLIGDRAFT_638320</name>
</gene>
<dbReference type="AlphaFoldDB" id="A0A1J7IXW3"/>
<accession>A0A1J7IXW3</accession>
<organism evidence="1 2">
    <name type="scientific">Coniochaeta ligniaria NRRL 30616</name>
    <dbReference type="NCBI Taxonomy" id="1408157"/>
    <lineage>
        <taxon>Eukaryota</taxon>
        <taxon>Fungi</taxon>
        <taxon>Dikarya</taxon>
        <taxon>Ascomycota</taxon>
        <taxon>Pezizomycotina</taxon>
        <taxon>Sordariomycetes</taxon>
        <taxon>Sordariomycetidae</taxon>
        <taxon>Coniochaetales</taxon>
        <taxon>Coniochaetaceae</taxon>
        <taxon>Coniochaeta</taxon>
    </lineage>
</organism>
<dbReference type="EMBL" id="KV875114">
    <property type="protein sequence ID" value="OIW22440.1"/>
    <property type="molecule type" value="Genomic_DNA"/>
</dbReference>
<proteinExistence type="predicted"/>
<dbReference type="Proteomes" id="UP000182658">
    <property type="component" value="Unassembled WGS sequence"/>
</dbReference>
<evidence type="ECO:0000313" key="1">
    <source>
        <dbReference type="EMBL" id="OIW22440.1"/>
    </source>
</evidence>
<sequence>MMLTGVPCLEGYLDRYMLWLISTCGQPIHHRGTVTHRRPPSPDHPVQCTEKTSIDMVLLLIISAG</sequence>
<name>A0A1J7IXW3_9PEZI</name>
<protein>
    <submittedName>
        <fullName evidence="1">Uncharacterized protein</fullName>
    </submittedName>
</protein>